<dbReference type="EMBL" id="JPKZ01022625">
    <property type="protein sequence ID" value="KHN71173.1"/>
    <property type="molecule type" value="Genomic_DNA"/>
</dbReference>
<proteinExistence type="predicted"/>
<keyword evidence="2" id="KW-1185">Reference proteome</keyword>
<protein>
    <submittedName>
        <fullName evidence="1">Uncharacterized protein</fullName>
    </submittedName>
</protein>
<dbReference type="AlphaFoldDB" id="A0A0B2UP58"/>
<gene>
    <name evidence="1" type="ORF">Tcan_00799</name>
</gene>
<accession>A0A0B2UP58</accession>
<reference evidence="1 2" key="1">
    <citation type="submission" date="2014-11" db="EMBL/GenBank/DDBJ databases">
        <title>Genetic blueprint of the zoonotic pathogen Toxocara canis.</title>
        <authorList>
            <person name="Zhu X.-Q."/>
            <person name="Korhonen P.K."/>
            <person name="Cai H."/>
            <person name="Young N.D."/>
            <person name="Nejsum P."/>
            <person name="von Samson-Himmelstjerna G."/>
            <person name="Boag P.R."/>
            <person name="Tan P."/>
            <person name="Li Q."/>
            <person name="Min J."/>
            <person name="Yang Y."/>
            <person name="Wang X."/>
            <person name="Fang X."/>
            <person name="Hall R.S."/>
            <person name="Hofmann A."/>
            <person name="Sternberg P.W."/>
            <person name="Jex A.R."/>
            <person name="Gasser R.B."/>
        </authorList>
    </citation>
    <scope>NUCLEOTIDE SEQUENCE [LARGE SCALE GENOMIC DNA]</scope>
    <source>
        <strain evidence="1">PN_DK_2014</strain>
    </source>
</reference>
<evidence type="ECO:0000313" key="1">
    <source>
        <dbReference type="EMBL" id="KHN71173.1"/>
    </source>
</evidence>
<evidence type="ECO:0000313" key="2">
    <source>
        <dbReference type="Proteomes" id="UP000031036"/>
    </source>
</evidence>
<sequence length="102" mass="12029">MKSYKRKEQDFSRLNRIMIADSFEEYHRSKWCSVVSGFRPKRKGSSAEIVGNKLRNPQSSSGKEITEYLDSQFKTFILHSYSFMNCCCWKTENTIVLIQERS</sequence>
<dbReference type="Proteomes" id="UP000031036">
    <property type="component" value="Unassembled WGS sequence"/>
</dbReference>
<feature type="non-terminal residue" evidence="1">
    <location>
        <position position="102"/>
    </location>
</feature>
<organism evidence="1 2">
    <name type="scientific">Toxocara canis</name>
    <name type="common">Canine roundworm</name>
    <dbReference type="NCBI Taxonomy" id="6265"/>
    <lineage>
        <taxon>Eukaryota</taxon>
        <taxon>Metazoa</taxon>
        <taxon>Ecdysozoa</taxon>
        <taxon>Nematoda</taxon>
        <taxon>Chromadorea</taxon>
        <taxon>Rhabditida</taxon>
        <taxon>Spirurina</taxon>
        <taxon>Ascaridomorpha</taxon>
        <taxon>Ascaridoidea</taxon>
        <taxon>Toxocaridae</taxon>
        <taxon>Toxocara</taxon>
    </lineage>
</organism>
<name>A0A0B2UP58_TOXCA</name>
<comment type="caution">
    <text evidence="1">The sequence shown here is derived from an EMBL/GenBank/DDBJ whole genome shotgun (WGS) entry which is preliminary data.</text>
</comment>